<dbReference type="Gramene" id="ONIVA03G23240.1">
    <property type="protein sequence ID" value="ONIVA03G23240.1"/>
    <property type="gene ID" value="ONIVA03G23240"/>
</dbReference>
<dbReference type="HOGENOM" id="CLU_1311901_0_0_1"/>
<feature type="compositionally biased region" description="Polar residues" evidence="1">
    <location>
        <begin position="1"/>
        <end position="10"/>
    </location>
</feature>
<accession>A0A0E0GP38</accession>
<proteinExistence type="predicted"/>
<name>A0A0E0GP38_ORYNI</name>
<dbReference type="Proteomes" id="UP000006591">
    <property type="component" value="Chromosome 3"/>
</dbReference>
<organism evidence="2">
    <name type="scientific">Oryza nivara</name>
    <name type="common">Indian wild rice</name>
    <name type="synonym">Oryza sativa f. spontanea</name>
    <dbReference type="NCBI Taxonomy" id="4536"/>
    <lineage>
        <taxon>Eukaryota</taxon>
        <taxon>Viridiplantae</taxon>
        <taxon>Streptophyta</taxon>
        <taxon>Embryophyta</taxon>
        <taxon>Tracheophyta</taxon>
        <taxon>Spermatophyta</taxon>
        <taxon>Magnoliopsida</taxon>
        <taxon>Liliopsida</taxon>
        <taxon>Poales</taxon>
        <taxon>Poaceae</taxon>
        <taxon>BOP clade</taxon>
        <taxon>Oryzoideae</taxon>
        <taxon>Oryzeae</taxon>
        <taxon>Oryzinae</taxon>
        <taxon>Oryza</taxon>
    </lineage>
</organism>
<feature type="compositionally biased region" description="Basic and acidic residues" evidence="1">
    <location>
        <begin position="45"/>
        <end position="57"/>
    </location>
</feature>
<dbReference type="EnsemblPlants" id="ONIVA03G23240.1">
    <property type="protein sequence ID" value="ONIVA03G23240.1"/>
    <property type="gene ID" value="ONIVA03G23240"/>
</dbReference>
<evidence type="ECO:0000256" key="1">
    <source>
        <dbReference type="SAM" id="MobiDB-lite"/>
    </source>
</evidence>
<evidence type="ECO:0000313" key="3">
    <source>
        <dbReference type="Proteomes" id="UP000006591"/>
    </source>
</evidence>
<reference evidence="2" key="2">
    <citation type="submission" date="2018-04" db="EMBL/GenBank/DDBJ databases">
        <title>OnivRS2 (Oryza nivara Reference Sequence Version 2).</title>
        <authorList>
            <person name="Zhang J."/>
            <person name="Kudrna D."/>
            <person name="Lee S."/>
            <person name="Talag J."/>
            <person name="Rajasekar S."/>
            <person name="Welchert J."/>
            <person name="Hsing Y.-I."/>
            <person name="Wing R.A."/>
        </authorList>
    </citation>
    <scope>NUCLEOTIDE SEQUENCE [LARGE SCALE GENOMIC DNA]</scope>
    <source>
        <strain evidence="2">SL10</strain>
    </source>
</reference>
<reference evidence="2" key="1">
    <citation type="submission" date="2015-04" db="UniProtKB">
        <authorList>
            <consortium name="EnsemblPlants"/>
        </authorList>
    </citation>
    <scope>IDENTIFICATION</scope>
    <source>
        <strain evidence="2">SL10</strain>
    </source>
</reference>
<feature type="region of interest" description="Disordered" evidence="1">
    <location>
        <begin position="1"/>
        <end position="66"/>
    </location>
</feature>
<sequence>MGSQQGSSWAQAAERRPGERRRWGKQRHGQCPARELLPAAGGRRRREEERAVRDGAARWRAKRPRAGRWGQASSRWTRWTRSPGLLLRRILPLSTCSLSTPAPYPPSSCVLAAGRWHGSKRAVRGIGSTGSAVYEDGEDQRCRCIMSLSAPHNVAATASPPLTTSGLRLVGSLLVPVSRGGRRPLDAGCHGCCSGPPPSLGYVVRQSERK</sequence>
<protein>
    <submittedName>
        <fullName evidence="2">Uncharacterized protein</fullName>
    </submittedName>
</protein>
<evidence type="ECO:0000313" key="2">
    <source>
        <dbReference type="EnsemblPlants" id="ONIVA03G23240.1"/>
    </source>
</evidence>
<dbReference type="AlphaFoldDB" id="A0A0E0GP38"/>
<keyword evidence="3" id="KW-1185">Reference proteome</keyword>